<evidence type="ECO:0000256" key="6">
    <source>
        <dbReference type="ARBA" id="ARBA00022989"/>
    </source>
</evidence>
<evidence type="ECO:0000259" key="9">
    <source>
        <dbReference type="Pfam" id="PF04290"/>
    </source>
</evidence>
<evidence type="ECO:0000256" key="1">
    <source>
        <dbReference type="ARBA" id="ARBA00004429"/>
    </source>
</evidence>
<evidence type="ECO:0000313" key="11">
    <source>
        <dbReference type="Proteomes" id="UP000708338"/>
    </source>
</evidence>
<dbReference type="PANTHER" id="PTHR35011">
    <property type="entry name" value="2,3-DIKETO-L-GULONATE TRAP TRANSPORTER SMALL PERMEASE PROTEIN YIAM"/>
    <property type="match status" value="1"/>
</dbReference>
<dbReference type="InterPro" id="IPR007387">
    <property type="entry name" value="TRAP_DctQ"/>
</dbReference>
<dbReference type="GO" id="GO:0005886">
    <property type="term" value="C:plasma membrane"/>
    <property type="evidence" value="ECO:0007669"/>
    <property type="project" value="UniProtKB-SubCell"/>
</dbReference>
<evidence type="ECO:0000313" key="10">
    <source>
        <dbReference type="EMBL" id="MBT9809888.1"/>
    </source>
</evidence>
<keyword evidence="7" id="KW-0472">Membrane</keyword>
<gene>
    <name evidence="10" type="ORF">GPL26_09575</name>
</gene>
<evidence type="ECO:0000256" key="3">
    <source>
        <dbReference type="ARBA" id="ARBA00022475"/>
    </source>
</evidence>
<dbReference type="InterPro" id="IPR055348">
    <property type="entry name" value="DctQ"/>
</dbReference>
<dbReference type="EMBL" id="WQPS01000012">
    <property type="protein sequence ID" value="MBT9809888.1"/>
    <property type="molecule type" value="Genomic_DNA"/>
</dbReference>
<dbReference type="Proteomes" id="UP000708338">
    <property type="component" value="Unassembled WGS sequence"/>
</dbReference>
<dbReference type="GO" id="GO:0015740">
    <property type="term" value="P:C4-dicarboxylate transport"/>
    <property type="evidence" value="ECO:0007669"/>
    <property type="project" value="TreeGrafter"/>
</dbReference>
<keyword evidence="3" id="KW-1003">Cell membrane</keyword>
<evidence type="ECO:0000256" key="4">
    <source>
        <dbReference type="ARBA" id="ARBA00022519"/>
    </source>
</evidence>
<evidence type="ECO:0000256" key="8">
    <source>
        <dbReference type="ARBA" id="ARBA00038436"/>
    </source>
</evidence>
<dbReference type="Pfam" id="PF04290">
    <property type="entry name" value="DctQ"/>
    <property type="match status" value="1"/>
</dbReference>
<evidence type="ECO:0000256" key="7">
    <source>
        <dbReference type="ARBA" id="ARBA00023136"/>
    </source>
</evidence>
<dbReference type="RefSeq" id="WP_083423777.1">
    <property type="nucleotide sequence ID" value="NZ_CABJDD010000003.1"/>
</dbReference>
<name>A0A3E2VK57_9FIRM</name>
<accession>A0A3E2VK57</accession>
<dbReference type="AlphaFoldDB" id="A0A3E2VK57"/>
<keyword evidence="6" id="KW-1133">Transmembrane helix</keyword>
<evidence type="ECO:0000256" key="5">
    <source>
        <dbReference type="ARBA" id="ARBA00022692"/>
    </source>
</evidence>
<keyword evidence="5" id="KW-0812">Transmembrane</keyword>
<keyword evidence="2" id="KW-0813">Transport</keyword>
<evidence type="ECO:0000256" key="2">
    <source>
        <dbReference type="ARBA" id="ARBA00022448"/>
    </source>
</evidence>
<proteinExistence type="inferred from homology"/>
<organism evidence="10 11">
    <name type="scientific">Enterocloster citroniae</name>
    <dbReference type="NCBI Taxonomy" id="358743"/>
    <lineage>
        <taxon>Bacteria</taxon>
        <taxon>Bacillati</taxon>
        <taxon>Bacillota</taxon>
        <taxon>Clostridia</taxon>
        <taxon>Lachnospirales</taxon>
        <taxon>Lachnospiraceae</taxon>
        <taxon>Enterocloster</taxon>
    </lineage>
</organism>
<dbReference type="PANTHER" id="PTHR35011:SF2">
    <property type="entry name" value="2,3-DIKETO-L-GULONATE TRAP TRANSPORTER SMALL PERMEASE PROTEIN YIAM"/>
    <property type="match status" value="1"/>
</dbReference>
<sequence length="165" mass="18693">MKVFHKVIDTCLNVLATVAGLALGFLLIAICYSTFSRVVFRNPMSNLIEYSAYSLIYITFLGAPWILKQRGHITVDLILEMMSKKKKYLMNMLTDIAGSLICAVVFWEGAVVVWSNIREHIKVMDSMGTPQFLLIIVIPVGSLFMIIQFLRNAAEDYHLWKAGEN</sequence>
<keyword evidence="4" id="KW-0997">Cell inner membrane</keyword>
<comment type="similarity">
    <text evidence="8">Belongs to the TRAP transporter small permease family.</text>
</comment>
<dbReference type="GO" id="GO:0022857">
    <property type="term" value="F:transmembrane transporter activity"/>
    <property type="evidence" value="ECO:0007669"/>
    <property type="project" value="TreeGrafter"/>
</dbReference>
<comment type="subcellular location">
    <subcellularLocation>
        <location evidence="1">Cell inner membrane</location>
        <topology evidence="1">Multi-pass membrane protein</topology>
    </subcellularLocation>
</comment>
<comment type="caution">
    <text evidence="10">The sequence shown here is derived from an EMBL/GenBank/DDBJ whole genome shotgun (WGS) entry which is preliminary data.</text>
</comment>
<protein>
    <submittedName>
        <fullName evidence="10">TRAP transporter small permease subunit</fullName>
    </submittedName>
</protein>
<reference evidence="10" key="1">
    <citation type="journal article" date="2021" name="Gut Microbes">
        <title>A synthetic consortium of 100 gut commensals modulates the composition and function in a colon model of the microbiome of elderly subjects.</title>
        <authorList>
            <person name="Perez M."/>
            <person name="Ntemiri A."/>
            <person name="Tan H."/>
            <person name="Harris H.M.B."/>
            <person name="Roager H.M."/>
            <person name="Ribiere C."/>
            <person name="O'Toole P.W."/>
        </authorList>
    </citation>
    <scope>NUCLEOTIDE SEQUENCE</scope>
    <source>
        <strain evidence="10">MCC335</strain>
    </source>
</reference>
<feature type="domain" description="Tripartite ATP-independent periplasmic transporters DctQ component" evidence="9">
    <location>
        <begin position="27"/>
        <end position="156"/>
    </location>
</feature>